<dbReference type="EMBL" id="BAABQM010000003">
    <property type="protein sequence ID" value="GAA5414781.1"/>
    <property type="molecule type" value="Genomic_DNA"/>
</dbReference>
<keyword evidence="2" id="KW-1185">Reference proteome</keyword>
<dbReference type="Proteomes" id="UP001449582">
    <property type="component" value="Unassembled WGS sequence"/>
</dbReference>
<protein>
    <submittedName>
        <fullName evidence="1">Uncharacterized protein</fullName>
    </submittedName>
</protein>
<proteinExistence type="predicted"/>
<organism evidence="1 2">
    <name type="scientific">Ureaplasma ceti</name>
    <dbReference type="NCBI Taxonomy" id="3119530"/>
    <lineage>
        <taxon>Bacteria</taxon>
        <taxon>Bacillati</taxon>
        <taxon>Mycoplasmatota</taxon>
        <taxon>Mycoplasmoidales</taxon>
        <taxon>Mycoplasmoidaceae</taxon>
        <taxon>Ureaplasma</taxon>
    </lineage>
</organism>
<accession>A0ABP9U9I3</accession>
<reference evidence="1" key="1">
    <citation type="submission" date="2024-02" db="EMBL/GenBank/DDBJ databases">
        <title>Draft genome sequence of new strains in genus Ureaplasma.</title>
        <authorList>
            <person name="Nakajima Y."/>
            <person name="Segawa T."/>
        </authorList>
    </citation>
    <scope>NUCLEOTIDE SEQUENCE [LARGE SCALE GENOMIC DNA]</scope>
    <source>
        <strain evidence="1">OM1</strain>
    </source>
</reference>
<sequence>MNQSLNETIKAALNKHVKTADNITYNSVDDHLAFMGKIGYINLVLDDAQMQSSCRDHNLNFIKLYNLMNQVVVNLFKKHRNFLTMRSHHNSIIGYFNLREDIDYNLLFELATMINAYRLDWNHGLSEYNQVNLPFSLYVGFRPEAIVSASGCGSKSFFKKEHQLVEDYLIFLNEPVTDCYETGYDQGFYLDEAIVINLQDKYRKMCSLTSDPHNNHYKYQTEARASFTQDFKWIK</sequence>
<evidence type="ECO:0000313" key="2">
    <source>
        <dbReference type="Proteomes" id="UP001449582"/>
    </source>
</evidence>
<evidence type="ECO:0000313" key="1">
    <source>
        <dbReference type="EMBL" id="GAA5414781.1"/>
    </source>
</evidence>
<dbReference type="RefSeq" id="WP_353289942.1">
    <property type="nucleotide sequence ID" value="NZ_BAABQM010000003.1"/>
</dbReference>
<name>A0ABP9U9I3_9BACT</name>
<gene>
    <name evidence="1" type="ORF">UREOM_4920</name>
</gene>
<comment type="caution">
    <text evidence="1">The sequence shown here is derived from an EMBL/GenBank/DDBJ whole genome shotgun (WGS) entry which is preliminary data.</text>
</comment>